<evidence type="ECO:0000313" key="2">
    <source>
        <dbReference type="Proteomes" id="UP000265520"/>
    </source>
</evidence>
<evidence type="ECO:0000313" key="1">
    <source>
        <dbReference type="EMBL" id="MCI59777.1"/>
    </source>
</evidence>
<organism evidence="1 2">
    <name type="scientific">Trifolium medium</name>
    <dbReference type="NCBI Taxonomy" id="97028"/>
    <lineage>
        <taxon>Eukaryota</taxon>
        <taxon>Viridiplantae</taxon>
        <taxon>Streptophyta</taxon>
        <taxon>Embryophyta</taxon>
        <taxon>Tracheophyta</taxon>
        <taxon>Spermatophyta</taxon>
        <taxon>Magnoliopsida</taxon>
        <taxon>eudicotyledons</taxon>
        <taxon>Gunneridae</taxon>
        <taxon>Pentapetalae</taxon>
        <taxon>rosids</taxon>
        <taxon>fabids</taxon>
        <taxon>Fabales</taxon>
        <taxon>Fabaceae</taxon>
        <taxon>Papilionoideae</taxon>
        <taxon>50 kb inversion clade</taxon>
        <taxon>NPAAA clade</taxon>
        <taxon>Hologalegina</taxon>
        <taxon>IRL clade</taxon>
        <taxon>Trifolieae</taxon>
        <taxon>Trifolium</taxon>
    </lineage>
</organism>
<proteinExistence type="predicted"/>
<reference evidence="1 2" key="1">
    <citation type="journal article" date="2018" name="Front. Plant Sci.">
        <title>Red Clover (Trifolium pratense) and Zigzag Clover (T. medium) - A Picture of Genomic Similarities and Differences.</title>
        <authorList>
            <person name="Dluhosova J."/>
            <person name="Istvanek J."/>
            <person name="Nedelnik J."/>
            <person name="Repkova J."/>
        </authorList>
    </citation>
    <scope>NUCLEOTIDE SEQUENCE [LARGE SCALE GENOMIC DNA]</scope>
    <source>
        <strain evidence="2">cv. 10/8</strain>
        <tissue evidence="1">Leaf</tissue>
    </source>
</reference>
<accession>A0A392TH78</accession>
<sequence length="36" mass="4185">MKELFSVLLLQAASIGNSKKQISKLWTWNAFEEMLE</sequence>
<dbReference type="AlphaFoldDB" id="A0A392TH78"/>
<dbReference type="EMBL" id="LXQA010569742">
    <property type="protein sequence ID" value="MCI59777.1"/>
    <property type="molecule type" value="Genomic_DNA"/>
</dbReference>
<comment type="caution">
    <text evidence="1">The sequence shown here is derived from an EMBL/GenBank/DDBJ whole genome shotgun (WGS) entry which is preliminary data.</text>
</comment>
<name>A0A392TH78_9FABA</name>
<feature type="non-terminal residue" evidence="1">
    <location>
        <position position="36"/>
    </location>
</feature>
<protein>
    <submittedName>
        <fullName evidence="1">Uncharacterized protein</fullName>
    </submittedName>
</protein>
<dbReference type="Proteomes" id="UP000265520">
    <property type="component" value="Unassembled WGS sequence"/>
</dbReference>
<keyword evidence="2" id="KW-1185">Reference proteome</keyword>